<dbReference type="RefSeq" id="WP_344847618.1">
    <property type="nucleotide sequence ID" value="NZ_BAABDF010000007.1"/>
</dbReference>
<comment type="caution">
    <text evidence="1">The sequence shown here is derived from an EMBL/GenBank/DDBJ whole genome shotgun (WGS) entry which is preliminary data.</text>
</comment>
<evidence type="ECO:0000313" key="1">
    <source>
        <dbReference type="EMBL" id="GAA3874343.1"/>
    </source>
</evidence>
<proteinExistence type="predicted"/>
<organism evidence="1 2">
    <name type="scientific">Celeribacter arenosi</name>
    <dbReference type="NCBI Taxonomy" id="792649"/>
    <lineage>
        <taxon>Bacteria</taxon>
        <taxon>Pseudomonadati</taxon>
        <taxon>Pseudomonadota</taxon>
        <taxon>Alphaproteobacteria</taxon>
        <taxon>Rhodobacterales</taxon>
        <taxon>Roseobacteraceae</taxon>
        <taxon>Celeribacter</taxon>
    </lineage>
</organism>
<gene>
    <name evidence="1" type="ORF">GCM10022404_25280</name>
</gene>
<evidence type="ECO:0000313" key="2">
    <source>
        <dbReference type="Proteomes" id="UP001399917"/>
    </source>
</evidence>
<dbReference type="EMBL" id="BAABDF010000007">
    <property type="protein sequence ID" value="GAA3874343.1"/>
    <property type="molecule type" value="Genomic_DNA"/>
</dbReference>
<dbReference type="Proteomes" id="UP001399917">
    <property type="component" value="Unassembled WGS sequence"/>
</dbReference>
<accession>A0ABP7KFP7</accession>
<reference evidence="2" key="1">
    <citation type="journal article" date="2019" name="Int. J. Syst. Evol. Microbiol.">
        <title>The Global Catalogue of Microorganisms (GCM) 10K type strain sequencing project: providing services to taxonomists for standard genome sequencing and annotation.</title>
        <authorList>
            <consortium name="The Broad Institute Genomics Platform"/>
            <consortium name="The Broad Institute Genome Sequencing Center for Infectious Disease"/>
            <person name="Wu L."/>
            <person name="Ma J."/>
        </authorList>
    </citation>
    <scope>NUCLEOTIDE SEQUENCE [LARGE SCALE GENOMIC DNA]</scope>
    <source>
        <strain evidence="2">JCM 17190</strain>
    </source>
</reference>
<name>A0ABP7KFP7_9RHOB</name>
<keyword evidence="2" id="KW-1185">Reference proteome</keyword>
<protein>
    <submittedName>
        <fullName evidence="1">Uncharacterized protein</fullName>
    </submittedName>
</protein>
<sequence length="138" mass="15851">MHTEIERELHNLTLNTVTHGRRLSEEWFETGCVPKGSTKHVIHETLKRLGRREGFESVTDDFIAIMGNEIRRALNEHRDGIGDRAVTGNVDTDWEQDKDVIKLVNLAWRWKEFGAAKRTLDDKLAAVRQMDVMLSGVI</sequence>